<sequence length="72" mass="8644">MAPQHATCHNHNNSHQKNGSGWLFLHHNFYFKWFLHHQCINHGRLKHKLRCRINLLKIHNTKGLRVCEISQL</sequence>
<name>A0AAD8NYG3_TARER</name>
<comment type="caution">
    <text evidence="1">The sequence shown here is derived from an EMBL/GenBank/DDBJ whole genome shotgun (WGS) entry which is preliminary data.</text>
</comment>
<organism evidence="1 2">
    <name type="scientific">Tagetes erecta</name>
    <name type="common">African marigold</name>
    <dbReference type="NCBI Taxonomy" id="13708"/>
    <lineage>
        <taxon>Eukaryota</taxon>
        <taxon>Viridiplantae</taxon>
        <taxon>Streptophyta</taxon>
        <taxon>Embryophyta</taxon>
        <taxon>Tracheophyta</taxon>
        <taxon>Spermatophyta</taxon>
        <taxon>Magnoliopsida</taxon>
        <taxon>eudicotyledons</taxon>
        <taxon>Gunneridae</taxon>
        <taxon>Pentapetalae</taxon>
        <taxon>asterids</taxon>
        <taxon>campanulids</taxon>
        <taxon>Asterales</taxon>
        <taxon>Asteraceae</taxon>
        <taxon>Asteroideae</taxon>
        <taxon>Heliantheae alliance</taxon>
        <taxon>Tageteae</taxon>
        <taxon>Tagetes</taxon>
    </lineage>
</organism>
<gene>
    <name evidence="1" type="ORF">QVD17_15202</name>
</gene>
<proteinExistence type="predicted"/>
<accession>A0AAD8NYG3</accession>
<protein>
    <submittedName>
        <fullName evidence="1">Uncharacterized protein</fullName>
    </submittedName>
</protein>
<dbReference type="AlphaFoldDB" id="A0AAD8NYG3"/>
<keyword evidence="2" id="KW-1185">Reference proteome</keyword>
<dbReference type="EMBL" id="JAUHHV010000004">
    <property type="protein sequence ID" value="KAK1426528.1"/>
    <property type="molecule type" value="Genomic_DNA"/>
</dbReference>
<dbReference type="Proteomes" id="UP001229421">
    <property type="component" value="Unassembled WGS sequence"/>
</dbReference>
<evidence type="ECO:0000313" key="1">
    <source>
        <dbReference type="EMBL" id="KAK1426528.1"/>
    </source>
</evidence>
<reference evidence="1" key="1">
    <citation type="journal article" date="2023" name="bioRxiv">
        <title>Improved chromosome-level genome assembly for marigold (Tagetes erecta).</title>
        <authorList>
            <person name="Jiang F."/>
            <person name="Yuan L."/>
            <person name="Wang S."/>
            <person name="Wang H."/>
            <person name="Xu D."/>
            <person name="Wang A."/>
            <person name="Fan W."/>
        </authorList>
    </citation>
    <scope>NUCLEOTIDE SEQUENCE</scope>
    <source>
        <strain evidence="1">WSJ</strain>
        <tissue evidence="1">Leaf</tissue>
    </source>
</reference>
<evidence type="ECO:0000313" key="2">
    <source>
        <dbReference type="Proteomes" id="UP001229421"/>
    </source>
</evidence>